<evidence type="ECO:0000313" key="1">
    <source>
        <dbReference type="EMBL" id="PWG01101.1"/>
    </source>
</evidence>
<dbReference type="EMBL" id="QCXQ01000001">
    <property type="protein sequence ID" value="PWG01101.1"/>
    <property type="molecule type" value="Genomic_DNA"/>
</dbReference>
<dbReference type="Proteomes" id="UP000245080">
    <property type="component" value="Unassembled WGS sequence"/>
</dbReference>
<gene>
    <name evidence="1" type="ORF">DCM90_02695</name>
</gene>
<keyword evidence="2" id="KW-1185">Reference proteome</keyword>
<evidence type="ECO:0000313" key="2">
    <source>
        <dbReference type="Proteomes" id="UP000245080"/>
    </source>
</evidence>
<name>A0A2V1N1D5_9LACO</name>
<dbReference type="RefSeq" id="WP_109249814.1">
    <property type="nucleotide sequence ID" value="NZ_QCXQ01000001.1"/>
</dbReference>
<proteinExistence type="predicted"/>
<reference evidence="1 2" key="1">
    <citation type="journal article" date="2018" name="Int. J. Syst. Evol. Microbiol.">
        <title>Lactobacillus bambusae sp. nov., isolated from a traditional fermented Ma-bamboo shoots of Taiwan.</title>
        <authorList>
            <person name="Wang L.-T."/>
        </authorList>
    </citation>
    <scope>NUCLEOTIDE SEQUENCE [LARGE SCALE GENOMIC DNA]</scope>
    <source>
        <strain evidence="1 2">BS-W1</strain>
    </source>
</reference>
<organism evidence="1 2">
    <name type="scientific">Levilactobacillus bambusae</name>
    <dbReference type="NCBI Taxonomy" id="2024736"/>
    <lineage>
        <taxon>Bacteria</taxon>
        <taxon>Bacillati</taxon>
        <taxon>Bacillota</taxon>
        <taxon>Bacilli</taxon>
        <taxon>Lactobacillales</taxon>
        <taxon>Lactobacillaceae</taxon>
        <taxon>Levilactobacillus</taxon>
    </lineage>
</organism>
<comment type="caution">
    <text evidence="1">The sequence shown here is derived from an EMBL/GenBank/DDBJ whole genome shotgun (WGS) entry which is preliminary data.</text>
</comment>
<sequence length="94" mass="10648">MCQIGNNENTLIEFFTDVYRSQIQNGLRPVEAQNVYITPQLFDEMSQMLDGKSQLLDAIKTLSKAGYIFVPTNGYEPETNITSVKLMPEHFAIS</sequence>
<accession>A0A2V1N1D5</accession>
<dbReference type="AlphaFoldDB" id="A0A2V1N1D5"/>
<protein>
    <submittedName>
        <fullName evidence="1">Uncharacterized protein</fullName>
    </submittedName>
</protein>